<dbReference type="PANTHER" id="PTHR12766">
    <property type="entry name" value="DEATH DOMAIN-ASSOCIATED PROTEIN 6 DAXX"/>
    <property type="match status" value="1"/>
</dbReference>
<feature type="compositionally biased region" description="Basic and acidic residues" evidence="11">
    <location>
        <begin position="1675"/>
        <end position="1688"/>
    </location>
</feature>
<evidence type="ECO:0000256" key="2">
    <source>
        <dbReference type="ARBA" id="ARBA00004286"/>
    </source>
</evidence>
<dbReference type="Gene3D" id="1.20.58.2170">
    <property type="match status" value="1"/>
</dbReference>
<keyword evidence="14" id="KW-1185">Reference proteome</keyword>
<dbReference type="InterPro" id="IPR046426">
    <property type="entry name" value="DAXX_histone-bd_sf"/>
</dbReference>
<keyword evidence="4" id="KW-0158">Chromosome</keyword>
<feature type="compositionally biased region" description="Polar residues" evidence="11">
    <location>
        <begin position="349"/>
        <end position="366"/>
    </location>
</feature>
<keyword evidence="6" id="KW-0053">Apoptosis</keyword>
<feature type="compositionally biased region" description="Polar residues" evidence="11">
    <location>
        <begin position="412"/>
        <end position="429"/>
    </location>
</feature>
<evidence type="ECO:0000256" key="8">
    <source>
        <dbReference type="ARBA" id="ARBA00023186"/>
    </source>
</evidence>
<reference evidence="13 14" key="1">
    <citation type="journal article" date="2019" name="Sci. Rep.">
        <title>Orb-weaving spider Araneus ventricosus genome elucidates the spidroin gene catalogue.</title>
        <authorList>
            <person name="Kono N."/>
            <person name="Nakamura H."/>
            <person name="Ohtoshi R."/>
            <person name="Moran D.A.P."/>
            <person name="Shinohara A."/>
            <person name="Yoshida Y."/>
            <person name="Fujiwara M."/>
            <person name="Mori M."/>
            <person name="Tomita M."/>
            <person name="Arakawa K."/>
        </authorList>
    </citation>
    <scope>NUCLEOTIDE SEQUENCE [LARGE SCALE GENOMIC DNA]</scope>
</reference>
<comment type="subcellular location">
    <subcellularLocation>
        <location evidence="2">Chromosome</location>
    </subcellularLocation>
    <subcellularLocation>
        <location evidence="3">Cytoplasm</location>
    </subcellularLocation>
    <subcellularLocation>
        <location evidence="1">Nucleus</location>
    </subcellularLocation>
</comment>
<keyword evidence="5" id="KW-0963">Cytoplasm</keyword>
<feature type="compositionally biased region" description="Basic and acidic residues" evidence="11">
    <location>
        <begin position="1402"/>
        <end position="1419"/>
    </location>
</feature>
<feature type="compositionally biased region" description="Low complexity" evidence="11">
    <location>
        <begin position="221"/>
        <end position="230"/>
    </location>
</feature>
<protein>
    <submittedName>
        <fullName evidence="13">Death domain-associated protein 6</fullName>
    </submittedName>
</protein>
<evidence type="ECO:0000256" key="5">
    <source>
        <dbReference type="ARBA" id="ARBA00022490"/>
    </source>
</evidence>
<sequence length="1756" mass="195850">MEKDPVEVITLLSSDEETPPLVNSLLNTKTDVKARKTARKSTTTSMSQLSITPIKPERSKTVTSQNSAFNIEKGKANASQSKLNSTSMIQSTFSVKKPMHESNNINTLNRSSNATNSVFDTEKNTMKPSVNGLPPMEITKKMPHLTITAIPKPSAPPVLRNSRTARKSVNSKSGRHSSPEVQITGTKLNKSPTYQNSAKLSERNQPVRVSTCSSKTAVHPSNSNKVTVNNSSYSNSMSNFCNVSEKGHGSMKDSLYVETLKKKARKSFPSSNSELPPSLISSLGKSGVSIINVNNTNSVNIGQVGKKSEEVFDPKSLKTSPDLSITKVKSDEVSIIKSSSDKMEHSGRIQVSQTSKALNNSRQLNTNSFTNNKIQASTIVKSKANEVPVSDAFFSRKNSGIPFRKVSKDNTKSSSLSRNSHMINTNEPSTGKCIPNNKCSSKNNSNLSKPQTRAQRSRNLNVKKSSLTGKSLADSESDVFILPDIIQTPATNQKSIGPVFGKSVLKPTLTKTNSSKNKQNVSVSDQLKKNQPLKRKNSNSVSSQKPSKKVSFETPPNGVSQNSPFVDHHKRIKAIKESLKDLNNDLKQQEKTDKSLDNAINASSTKKDVTIPLLSVGEKKDIIALPYVQEKIKDTIIPLPYTQEKKKDTIIPLPYNQEKKKKDTIIPLPCNQEKKKDTIIPFPCNQEKKKDTVIPVTYSEEKKNETIIPLPYSEQKKNDTVISLSHVEEKKIDTIICLPNVDEKNDTVTSLTNVEEKKNDTVIPLAHVEEKKNDTVIPLAHVEEKNDTVIPLAHVEEKVDTINPISHVEKDADIPLPYVDESIAKGIQMGSKEHESFDEVQNFEELSNETTNDGKYEAIILDVPPERPRKQVTSPKLSLKRKTTPDETPTDGTPVKKLKVSSEAAFEKICSPLQNQDKPTTASSSTFESVEVNTFPWDKDDDISTKYKKFLHFCKPSMKSSPQEENKIVKTFLKQFQKADVKFIESTNFIELLRKTVLKVKTNPGEIFVHLSTVSSRLREHKRLDFSSPVSSSNERSKSTNHVKQISSDEPKIASHLSSNELKVTENANHFEQSTNKDSEVASHLSSNELKVTESANHFEQSTSKDSEVASHLSSKESRVVGNAEGIEQNSCNEPERASHLSNDNSAVIDNANHSKKIPDNVPERASHLSNDNSAVIDNANHSKEIPDNVPEITFDLSNLDKSENFRPTNHTGQIAGDEPEIQSDLSNLNDKSEIVESTNRTETIPADEPEISTNFDDPVNDEYSPSLIASNPIEAIEPDDSRSSSNVFNPTVIESSVKGSCMNEFYSRPSTSKQADYVAMLLSSKLPGNTLEEIERESYRLPLDDLTKDSIENHQDYLISKKVANSIPHSELPIPTINPDIRDSHLEKGNDSDSTVSFPDKSSKSNPKKDIAPKHKRTDEEELERRIRYLENYLGKLDKKIKKLQLKELSLDDLDDDDSSYIREDKFKRKFNRVFTLLCELRKGSSRLGREIEKRFTYEGSRYEAINKAIEKLVNKRKAAEKFPNYKETLEKVREVNESHQIGLTSRDEERVAEQIFKDVGKELQRRRILDEEQDLISYCPDDAELDYDPADHDDSLNSKLKSSAAEAEKKIEEIMQKYVEMQKQEEKVDDDVMEVEETSDDEREDSDIPETEPATPSTDERMDEIEPEEEPLKEDLPAPISHHEDPDIIDIGSSSDASTEPGASASESRNSEVRPSLLTGGPPVFISDEIEVFEESNQGCGSSPDLPSLNTLFE</sequence>
<feature type="region of interest" description="Disordered" evidence="11">
    <location>
        <begin position="1205"/>
        <end position="1230"/>
    </location>
</feature>
<comment type="caution">
    <text evidence="13">The sequence shown here is derived from an EMBL/GenBank/DDBJ whole genome shotgun (WGS) entry which is preliminary data.</text>
</comment>
<feature type="compositionally biased region" description="Basic and acidic residues" evidence="11">
    <location>
        <begin position="337"/>
        <end position="347"/>
    </location>
</feature>
<evidence type="ECO:0000256" key="9">
    <source>
        <dbReference type="ARBA" id="ARBA00023242"/>
    </source>
</evidence>
<evidence type="ECO:0000256" key="7">
    <source>
        <dbReference type="ARBA" id="ARBA00023054"/>
    </source>
</evidence>
<feature type="compositionally biased region" description="Acidic residues" evidence="11">
    <location>
        <begin position="1629"/>
        <end position="1652"/>
    </location>
</feature>
<feature type="compositionally biased region" description="Acidic residues" evidence="11">
    <location>
        <begin position="1663"/>
        <end position="1674"/>
    </location>
</feature>
<dbReference type="GO" id="GO:0050681">
    <property type="term" value="F:nuclear androgen receptor binding"/>
    <property type="evidence" value="ECO:0007669"/>
    <property type="project" value="TreeGrafter"/>
</dbReference>
<evidence type="ECO:0000313" key="14">
    <source>
        <dbReference type="Proteomes" id="UP000499080"/>
    </source>
</evidence>
<feature type="compositionally biased region" description="Polar residues" evidence="11">
    <location>
        <begin position="1028"/>
        <end position="1046"/>
    </location>
</feature>
<feature type="region of interest" description="Disordered" evidence="11">
    <location>
        <begin position="1623"/>
        <end position="1756"/>
    </location>
</feature>
<feature type="region of interest" description="Disordered" evidence="11">
    <location>
        <begin position="1094"/>
        <end position="1124"/>
    </location>
</feature>
<feature type="region of interest" description="Disordered" evidence="11">
    <location>
        <begin position="402"/>
        <end position="469"/>
    </location>
</feature>
<feature type="compositionally biased region" description="Basic and acidic residues" evidence="11">
    <location>
        <begin position="1381"/>
        <end position="1392"/>
    </location>
</feature>
<accession>A0A4Y2ADX3</accession>
<dbReference type="InterPro" id="IPR046378">
    <property type="entry name" value="DAXX_histone-bd"/>
</dbReference>
<evidence type="ECO:0000313" key="13">
    <source>
        <dbReference type="EMBL" id="GBL77978.1"/>
    </source>
</evidence>
<keyword evidence="9" id="KW-0539">Nucleus</keyword>
<feature type="compositionally biased region" description="Polar residues" evidence="11">
    <location>
        <begin position="450"/>
        <end position="469"/>
    </location>
</feature>
<feature type="region of interest" description="Disordered" evidence="11">
    <location>
        <begin position="509"/>
        <end position="567"/>
    </location>
</feature>
<feature type="region of interest" description="Disordered" evidence="11">
    <location>
        <begin position="33"/>
        <end position="65"/>
    </location>
</feature>
<dbReference type="GO" id="GO:0005694">
    <property type="term" value="C:chromosome"/>
    <property type="evidence" value="ECO:0007669"/>
    <property type="project" value="UniProtKB-SubCell"/>
</dbReference>
<dbReference type="GO" id="GO:0003713">
    <property type="term" value="F:transcription coactivator activity"/>
    <property type="evidence" value="ECO:0007669"/>
    <property type="project" value="TreeGrafter"/>
</dbReference>
<dbReference type="Pfam" id="PF20920">
    <property type="entry name" value="DAXX_hist_bd"/>
    <property type="match status" value="1"/>
</dbReference>
<evidence type="ECO:0000256" key="10">
    <source>
        <dbReference type="SAM" id="Coils"/>
    </source>
</evidence>
<dbReference type="Gene3D" id="1.10.8.810">
    <property type="entry name" value="Daxx helical bundle domain"/>
    <property type="match status" value="1"/>
</dbReference>
<organism evidence="13 14">
    <name type="scientific">Araneus ventricosus</name>
    <name type="common">Orbweaver spider</name>
    <name type="synonym">Epeira ventricosa</name>
    <dbReference type="NCBI Taxonomy" id="182803"/>
    <lineage>
        <taxon>Eukaryota</taxon>
        <taxon>Metazoa</taxon>
        <taxon>Ecdysozoa</taxon>
        <taxon>Arthropoda</taxon>
        <taxon>Chelicerata</taxon>
        <taxon>Arachnida</taxon>
        <taxon>Araneae</taxon>
        <taxon>Araneomorphae</taxon>
        <taxon>Entelegynae</taxon>
        <taxon>Araneoidea</taxon>
        <taxon>Araneidae</taxon>
        <taxon>Araneus</taxon>
    </lineage>
</organism>
<evidence type="ECO:0000259" key="12">
    <source>
        <dbReference type="Pfam" id="PF20920"/>
    </source>
</evidence>
<dbReference type="InterPro" id="IPR038298">
    <property type="entry name" value="Daxx_N_sf"/>
</dbReference>
<dbReference type="GO" id="GO:0003714">
    <property type="term" value="F:transcription corepressor activity"/>
    <property type="evidence" value="ECO:0007669"/>
    <property type="project" value="TreeGrafter"/>
</dbReference>
<dbReference type="GO" id="GO:0006915">
    <property type="term" value="P:apoptotic process"/>
    <property type="evidence" value="ECO:0007669"/>
    <property type="project" value="UniProtKB-KW"/>
</dbReference>
<feature type="domain" description="Daxx histone-binding" evidence="12">
    <location>
        <begin position="1537"/>
        <end position="1622"/>
    </location>
</feature>
<feature type="region of interest" description="Disordered" evidence="11">
    <location>
        <begin position="337"/>
        <end position="366"/>
    </location>
</feature>
<feature type="compositionally biased region" description="Low complexity" evidence="11">
    <location>
        <begin position="436"/>
        <end position="449"/>
    </location>
</feature>
<evidence type="ECO:0000256" key="4">
    <source>
        <dbReference type="ARBA" id="ARBA00022454"/>
    </source>
</evidence>
<gene>
    <name evidence="13" type="primary">Daxx</name>
    <name evidence="13" type="ORF">AVEN_143301_1</name>
</gene>
<evidence type="ECO:0000256" key="6">
    <source>
        <dbReference type="ARBA" id="ARBA00022703"/>
    </source>
</evidence>
<feature type="compositionally biased region" description="Basic and acidic residues" evidence="11">
    <location>
        <begin position="1103"/>
        <end position="1119"/>
    </location>
</feature>
<feature type="compositionally biased region" description="Polar residues" evidence="11">
    <location>
        <begin position="179"/>
        <end position="220"/>
    </location>
</feature>
<name>A0A4Y2ADX3_ARAVE</name>
<feature type="region of interest" description="Disordered" evidence="11">
    <location>
        <begin position="1025"/>
        <end position="1053"/>
    </location>
</feature>
<proteinExistence type="predicted"/>
<feature type="coiled-coil region" evidence="10">
    <location>
        <begin position="569"/>
        <end position="599"/>
    </location>
</feature>
<dbReference type="EMBL" id="BGPR01000014">
    <property type="protein sequence ID" value="GBL77978.1"/>
    <property type="molecule type" value="Genomic_DNA"/>
</dbReference>
<dbReference type="GO" id="GO:0006334">
    <property type="term" value="P:nucleosome assembly"/>
    <property type="evidence" value="ECO:0007669"/>
    <property type="project" value="TreeGrafter"/>
</dbReference>
<dbReference type="GO" id="GO:0005737">
    <property type="term" value="C:cytoplasm"/>
    <property type="evidence" value="ECO:0007669"/>
    <property type="project" value="UniProtKB-SubCell"/>
</dbReference>
<evidence type="ECO:0000256" key="3">
    <source>
        <dbReference type="ARBA" id="ARBA00004496"/>
    </source>
</evidence>
<dbReference type="GO" id="GO:0042393">
    <property type="term" value="F:histone binding"/>
    <property type="evidence" value="ECO:0007669"/>
    <property type="project" value="InterPro"/>
</dbReference>
<feature type="compositionally biased region" description="Low complexity" evidence="11">
    <location>
        <begin position="510"/>
        <end position="524"/>
    </location>
</feature>
<dbReference type="PANTHER" id="PTHR12766:SF7">
    <property type="entry name" value="DEATH DOMAIN-ASSOCIATED PROTEIN 6"/>
    <property type="match status" value="1"/>
</dbReference>
<dbReference type="GO" id="GO:0042981">
    <property type="term" value="P:regulation of apoptotic process"/>
    <property type="evidence" value="ECO:0007669"/>
    <property type="project" value="TreeGrafter"/>
</dbReference>
<keyword evidence="8" id="KW-0143">Chaperone</keyword>
<keyword evidence="7 10" id="KW-0175">Coiled coil</keyword>
<feature type="region of interest" description="Disordered" evidence="11">
    <location>
        <begin position="148"/>
        <end position="230"/>
    </location>
</feature>
<dbReference type="Proteomes" id="UP000499080">
    <property type="component" value="Unassembled WGS sequence"/>
</dbReference>
<dbReference type="OrthoDB" id="6437935at2759"/>
<feature type="region of interest" description="Disordered" evidence="11">
    <location>
        <begin position="862"/>
        <end position="895"/>
    </location>
</feature>
<feature type="region of interest" description="Disordered" evidence="11">
    <location>
        <begin position="1583"/>
        <end position="1609"/>
    </location>
</feature>
<dbReference type="GO" id="GO:0016605">
    <property type="term" value="C:PML body"/>
    <property type="evidence" value="ECO:0007669"/>
    <property type="project" value="TreeGrafter"/>
</dbReference>
<evidence type="ECO:0000256" key="11">
    <source>
        <dbReference type="SAM" id="MobiDB-lite"/>
    </source>
</evidence>
<feature type="region of interest" description="Disordered" evidence="11">
    <location>
        <begin position="1370"/>
        <end position="1419"/>
    </location>
</feature>
<evidence type="ECO:0000256" key="1">
    <source>
        <dbReference type="ARBA" id="ARBA00004123"/>
    </source>
</evidence>